<proteinExistence type="predicted"/>
<evidence type="ECO:0000313" key="5">
    <source>
        <dbReference type="EMBL" id="VDK70812.1"/>
    </source>
</evidence>
<reference evidence="5 6" key="2">
    <citation type="submission" date="2018-11" db="EMBL/GenBank/DDBJ databases">
        <authorList>
            <consortium name="Pathogen Informatics"/>
        </authorList>
    </citation>
    <scope>NUCLEOTIDE SEQUENCE [LARGE SCALE GENOMIC DNA]</scope>
</reference>
<dbReference type="InterPro" id="IPR042572">
    <property type="entry name" value="Carn_acyl_trans_N"/>
</dbReference>
<reference evidence="7" key="1">
    <citation type="submission" date="2017-02" db="UniProtKB">
        <authorList>
            <consortium name="WormBaseParasite"/>
        </authorList>
    </citation>
    <scope>IDENTIFICATION</scope>
</reference>
<evidence type="ECO:0000313" key="6">
    <source>
        <dbReference type="Proteomes" id="UP000267096"/>
    </source>
</evidence>
<dbReference type="AlphaFoldDB" id="A0A0M3KGV9"/>
<keyword evidence="4" id="KW-1133">Transmembrane helix</keyword>
<dbReference type="OrthoDB" id="240216at2759"/>
<keyword evidence="2" id="KW-0012">Acyltransferase</keyword>
<evidence type="ECO:0000313" key="7">
    <source>
        <dbReference type="WBParaSite" id="ASIM_0002022301-mRNA-1"/>
    </source>
</evidence>
<dbReference type="EMBL" id="UYRR01037569">
    <property type="protein sequence ID" value="VDK70812.1"/>
    <property type="molecule type" value="Genomic_DNA"/>
</dbReference>
<accession>A0A0M3KGV9</accession>
<comment type="pathway">
    <text evidence="1">Lipid metabolism; fatty acid beta-oxidation.</text>
</comment>
<dbReference type="GO" id="GO:0016746">
    <property type="term" value="F:acyltransferase activity"/>
    <property type="evidence" value="ECO:0007669"/>
    <property type="project" value="UniProtKB-KW"/>
</dbReference>
<keyword evidence="4" id="KW-0472">Membrane</keyword>
<gene>
    <name evidence="5" type="ORF">ASIM_LOCUS19606</name>
</gene>
<dbReference type="InterPro" id="IPR000542">
    <property type="entry name" value="Carn_acyl_trans"/>
</dbReference>
<protein>
    <submittedName>
        <fullName evidence="7">Carn_acyltransf domain-containing protein</fullName>
    </submittedName>
</protein>
<dbReference type="SUPFAM" id="SSF52777">
    <property type="entry name" value="CoA-dependent acyltransferases"/>
    <property type="match status" value="1"/>
</dbReference>
<dbReference type="PROSITE" id="PS00439">
    <property type="entry name" value="ACYLTRANSF_C_1"/>
    <property type="match status" value="1"/>
</dbReference>
<dbReference type="Proteomes" id="UP000267096">
    <property type="component" value="Unassembled WGS sequence"/>
</dbReference>
<evidence type="ECO:0000256" key="2">
    <source>
        <dbReference type="ARBA" id="ARBA00023315"/>
    </source>
</evidence>
<organism evidence="7">
    <name type="scientific">Anisakis simplex</name>
    <name type="common">Herring worm</name>
    <dbReference type="NCBI Taxonomy" id="6269"/>
    <lineage>
        <taxon>Eukaryota</taxon>
        <taxon>Metazoa</taxon>
        <taxon>Ecdysozoa</taxon>
        <taxon>Nematoda</taxon>
        <taxon>Chromadorea</taxon>
        <taxon>Rhabditida</taxon>
        <taxon>Spirurina</taxon>
        <taxon>Ascaridomorpha</taxon>
        <taxon>Ascaridoidea</taxon>
        <taxon>Anisakidae</taxon>
        <taxon>Anisakis</taxon>
        <taxon>Anisakis simplex complex</taxon>
    </lineage>
</organism>
<sequence>MNMTKLKESPRKLPPFSLEGKYPTNFERALYQLKNAVYNRSNAMVLDGMQKIFISLIAAYTLVYVIRFILKRTYFSYKGFLFEDKRNPSFKTKLWAICHKLLSYTSPTLCTNDSLLPNLPVPKLSDTIARYLESVEGILSKVRLHDSSYTFTHIQQPISDTHY</sequence>
<evidence type="ECO:0000256" key="3">
    <source>
        <dbReference type="ARBA" id="ARBA00048999"/>
    </source>
</evidence>
<evidence type="ECO:0000256" key="4">
    <source>
        <dbReference type="SAM" id="Phobius"/>
    </source>
</evidence>
<feature type="transmembrane region" description="Helical" evidence="4">
    <location>
        <begin position="52"/>
        <end position="70"/>
    </location>
</feature>
<keyword evidence="4" id="KW-0812">Transmembrane</keyword>
<comment type="catalytic activity">
    <reaction evidence="3">
        <text>4,8-dimethylnonanoyl-CoA + (R)-carnitine = O-4,8-dimethylnonanoyl-(R)-carnitine + CoA</text>
        <dbReference type="Rhea" id="RHEA:44860"/>
        <dbReference type="ChEBI" id="CHEBI:16347"/>
        <dbReference type="ChEBI" id="CHEBI:57287"/>
        <dbReference type="ChEBI" id="CHEBI:77061"/>
        <dbReference type="ChEBI" id="CHEBI:84654"/>
    </reaction>
</comment>
<keyword evidence="6" id="KW-1185">Reference proteome</keyword>
<keyword evidence="2" id="KW-0808">Transferase</keyword>
<dbReference type="Gene3D" id="1.10.275.20">
    <property type="entry name" value="Choline/Carnitine o-acyltransferase"/>
    <property type="match status" value="1"/>
</dbReference>
<evidence type="ECO:0000256" key="1">
    <source>
        <dbReference type="ARBA" id="ARBA00005005"/>
    </source>
</evidence>
<name>A0A0M3KGV9_ANISI</name>
<dbReference type="WBParaSite" id="ASIM_0002022301-mRNA-1">
    <property type="protein sequence ID" value="ASIM_0002022301-mRNA-1"/>
    <property type="gene ID" value="ASIM_0002022301"/>
</dbReference>